<dbReference type="SUPFAM" id="SSF54913">
    <property type="entry name" value="GlnB-like"/>
    <property type="match status" value="1"/>
</dbReference>
<evidence type="ECO:0000313" key="3">
    <source>
        <dbReference type="Proteomes" id="UP000030185"/>
    </source>
</evidence>
<dbReference type="AlphaFoldDB" id="A0A098LGU7"/>
<gene>
    <name evidence="2" type="ORF">MYP_2928</name>
</gene>
<dbReference type="EMBL" id="BBLT01000005">
    <property type="protein sequence ID" value="GAL85699.1"/>
    <property type="molecule type" value="Genomic_DNA"/>
</dbReference>
<feature type="domain" description="DUF2007" evidence="1">
    <location>
        <begin position="6"/>
        <end position="35"/>
    </location>
</feature>
<dbReference type="Pfam" id="PF09413">
    <property type="entry name" value="DUF2007"/>
    <property type="match status" value="1"/>
</dbReference>
<organism evidence="2 3">
    <name type="scientific">Sporocytophaga myxococcoides</name>
    <dbReference type="NCBI Taxonomy" id="153721"/>
    <lineage>
        <taxon>Bacteria</taxon>
        <taxon>Pseudomonadati</taxon>
        <taxon>Bacteroidota</taxon>
        <taxon>Cytophagia</taxon>
        <taxon>Cytophagales</taxon>
        <taxon>Cytophagaceae</taxon>
        <taxon>Sporocytophaga</taxon>
    </lineage>
</organism>
<protein>
    <recommendedName>
        <fullName evidence="1">DUF2007 domain-containing protein</fullName>
    </recommendedName>
</protein>
<sequence>MKFITIKSFDNPVEANIVKAKLEDSGIPCFLKDENIVAINPLYANATGGIKLQINEKFKFLALEILGLTEQYYEQSLVCPACGSDKVHFVSSSKSLKNLFSFILSLVTVTYPIFLKKVYKCDACGKEFPIED</sequence>
<dbReference type="OrthoDB" id="8480302at2"/>
<dbReference type="Proteomes" id="UP000030185">
    <property type="component" value="Unassembled WGS sequence"/>
</dbReference>
<name>A0A098LGU7_9BACT</name>
<evidence type="ECO:0000259" key="1">
    <source>
        <dbReference type="Pfam" id="PF09413"/>
    </source>
</evidence>
<reference evidence="2 3" key="1">
    <citation type="submission" date="2014-09" db="EMBL/GenBank/DDBJ databases">
        <title>Sporocytophaga myxococcoides PG-01 genome sequencing.</title>
        <authorList>
            <person name="Liu L."/>
            <person name="Gao P.J."/>
            <person name="Chen G.J."/>
            <person name="Wang L.S."/>
        </authorList>
    </citation>
    <scope>NUCLEOTIDE SEQUENCE [LARGE SCALE GENOMIC DNA]</scope>
    <source>
        <strain evidence="2 3">PG-01</strain>
    </source>
</reference>
<evidence type="ECO:0000313" key="2">
    <source>
        <dbReference type="EMBL" id="GAL85699.1"/>
    </source>
</evidence>
<dbReference type="RefSeq" id="WP_045464507.1">
    <property type="nucleotide sequence ID" value="NZ_BBLT01000005.1"/>
</dbReference>
<accession>A0A098LGU7</accession>
<dbReference type="STRING" id="153721.MYP_2928"/>
<comment type="caution">
    <text evidence="2">The sequence shown here is derived from an EMBL/GenBank/DDBJ whole genome shotgun (WGS) entry which is preliminary data.</text>
</comment>
<dbReference type="InterPro" id="IPR011322">
    <property type="entry name" value="N-reg_PII-like_a/b"/>
</dbReference>
<dbReference type="eggNOG" id="ENOG5031EDH">
    <property type="taxonomic scope" value="Bacteria"/>
</dbReference>
<proteinExistence type="predicted"/>
<dbReference type="InterPro" id="IPR018551">
    <property type="entry name" value="DUF2007"/>
</dbReference>
<keyword evidence="3" id="KW-1185">Reference proteome</keyword>